<dbReference type="RefSeq" id="XP_068353804.1">
    <property type="nucleotide sequence ID" value="XM_068508573.1"/>
</dbReference>
<feature type="coiled-coil region" evidence="1">
    <location>
        <begin position="720"/>
        <end position="789"/>
    </location>
</feature>
<evidence type="ECO:0000313" key="3">
    <source>
        <dbReference type="Proteomes" id="UP000179807"/>
    </source>
</evidence>
<proteinExistence type="predicted"/>
<dbReference type="Proteomes" id="UP000179807">
    <property type="component" value="Unassembled WGS sequence"/>
</dbReference>
<dbReference type="EMBL" id="MLAK01000944">
    <property type="protein sequence ID" value="OHT00668.1"/>
    <property type="molecule type" value="Genomic_DNA"/>
</dbReference>
<sequence>MASHFAPLCQTFEDQKSNISICDSVLQQFIRATQTDPNTLSELAVDPYLTRFIQIAFLTITRESFPSPTKGIIPPLIIQTLQFLTTLAFNHPDLQSAIATNAPLDQIPNIFFGKNFKNNKIHDPQSSHLLTPLRFLLSISASHSMNISSTSALHILFCSLFSLFDVSSLSAYAAGTLSGFVHNCPSAASYVRSLPNFASLKTELVSLLSANDHNIVVSAMSCLSALFQAGSDAPTLVQLAFHAINDPPSIPFAGALCCWTILDLIQQCSLSPKHVACIVNAILQSSGMRSFHLLSMLTEFHRIGINCLGVLLQKQLIIPLISFLIKTQYDYVSVAGTQYIQMLFEDQDNVPLGPDLSSVFTAALQSVVVCQPSTNSLLKTESMLLLLRIMLRCEESQKQILKVLAANQNHIFVGFQRHIEANHSFVAVNYFLFIHSIICLQKQWSTQLLHIIAESQFCALLVHVLTHSTSRVILNDALYASYLISSGLTGGSLHSSPLIDSMVSGFLVMNKENVHEKQQTIEKYESYQCSMIQKFRLVQTEKEKKTQELNELANVKENADKLIKSQEDNLHAANLEIQQLQNNLRNKNKKLKLLKENFYQISQENAQMKIEIQHKDDKIHEYEKTIEVLKSKVHGYKDIESQLRDEVSTRNGLISQVEQLRIELDNSRKEVELWTSTANNEKKGRTAAEEKLLNTSTQLSEMTIKFHEQETLTNENQKQIDRFEAMIKKKNERLNGTEDSNRQLRQQINELQEQITEFTKTTKHQKKYIEQLQMQISELESSNRDHTTLYQFIHKITENKGIIVDEYSDTCEC</sequence>
<accession>A0A1J4JT44</accession>
<dbReference type="GeneID" id="94843277"/>
<keyword evidence="3" id="KW-1185">Reference proteome</keyword>
<dbReference type="OrthoDB" id="10597959at2759"/>
<dbReference type="AlphaFoldDB" id="A0A1J4JT44"/>
<organism evidence="2 3">
    <name type="scientific">Tritrichomonas foetus</name>
    <dbReference type="NCBI Taxonomy" id="1144522"/>
    <lineage>
        <taxon>Eukaryota</taxon>
        <taxon>Metamonada</taxon>
        <taxon>Parabasalia</taxon>
        <taxon>Tritrichomonadida</taxon>
        <taxon>Tritrichomonadidae</taxon>
        <taxon>Tritrichomonas</taxon>
    </lineage>
</organism>
<dbReference type="SUPFAM" id="SSF48371">
    <property type="entry name" value="ARM repeat"/>
    <property type="match status" value="1"/>
</dbReference>
<dbReference type="VEuPathDB" id="TrichDB:TRFO_32577"/>
<name>A0A1J4JT44_9EUKA</name>
<evidence type="ECO:0000313" key="2">
    <source>
        <dbReference type="EMBL" id="OHT00668.1"/>
    </source>
</evidence>
<dbReference type="InterPro" id="IPR016024">
    <property type="entry name" value="ARM-type_fold"/>
</dbReference>
<evidence type="ECO:0000256" key="1">
    <source>
        <dbReference type="SAM" id="Coils"/>
    </source>
</evidence>
<protein>
    <submittedName>
        <fullName evidence="2">Uncharacterized protein</fullName>
    </submittedName>
</protein>
<feature type="coiled-coil region" evidence="1">
    <location>
        <begin position="538"/>
        <end position="677"/>
    </location>
</feature>
<reference evidence="2" key="1">
    <citation type="submission" date="2016-10" db="EMBL/GenBank/DDBJ databases">
        <authorList>
            <person name="Benchimol M."/>
            <person name="Almeida L.G."/>
            <person name="Vasconcelos A.T."/>
            <person name="Perreira-Neves A."/>
            <person name="Rosa I.A."/>
            <person name="Tasca T."/>
            <person name="Bogo M.R."/>
            <person name="de Souza W."/>
        </authorList>
    </citation>
    <scope>NUCLEOTIDE SEQUENCE [LARGE SCALE GENOMIC DNA]</scope>
    <source>
        <strain evidence="2">K</strain>
    </source>
</reference>
<keyword evidence="1" id="KW-0175">Coiled coil</keyword>
<gene>
    <name evidence="2" type="ORF">TRFO_32577</name>
</gene>
<comment type="caution">
    <text evidence="2">The sequence shown here is derived from an EMBL/GenBank/DDBJ whole genome shotgun (WGS) entry which is preliminary data.</text>
</comment>